<keyword evidence="1" id="KW-0175">Coiled coil</keyword>
<dbReference type="InterPro" id="IPR032675">
    <property type="entry name" value="LRR_dom_sf"/>
</dbReference>
<gene>
    <name evidence="3" type="ORF">DFH07DRAFT_59373</name>
</gene>
<feature type="compositionally biased region" description="Acidic residues" evidence="2">
    <location>
        <begin position="385"/>
        <end position="407"/>
    </location>
</feature>
<accession>A0AAD7IEC6</accession>
<name>A0AAD7IEC6_9AGAR</name>
<evidence type="ECO:0000313" key="4">
    <source>
        <dbReference type="Proteomes" id="UP001215280"/>
    </source>
</evidence>
<proteinExistence type="predicted"/>
<dbReference type="Gene3D" id="1.20.1280.50">
    <property type="match status" value="1"/>
</dbReference>
<evidence type="ECO:0000256" key="2">
    <source>
        <dbReference type="SAM" id="MobiDB-lite"/>
    </source>
</evidence>
<evidence type="ECO:0008006" key="5">
    <source>
        <dbReference type="Google" id="ProtNLM"/>
    </source>
</evidence>
<feature type="region of interest" description="Disordered" evidence="2">
    <location>
        <begin position="384"/>
        <end position="420"/>
    </location>
</feature>
<keyword evidence="4" id="KW-1185">Reference proteome</keyword>
<dbReference type="Proteomes" id="UP001215280">
    <property type="component" value="Unassembled WGS sequence"/>
</dbReference>
<feature type="compositionally biased region" description="Low complexity" evidence="2">
    <location>
        <begin position="408"/>
        <end position="420"/>
    </location>
</feature>
<sequence>MESACDGDPAGDRAHIEEIDTEILLLKRSVRALRNQKKRAKKRLNSYKFPVLMLPTEIVCEIFLHYLPTDHVGLPRSGRRSPLVLAHICHRWREIALSLPPLWKAITLNGIKEEPSEGYIEFLGSWLRRAGGLPLSVQMDEAGSDRRLTAAEIGAILPYRASWERLSVRIVLSALLTLAAPMPLLRDLEIRVERNDVPDFPVAFQDVPQLRAVTLWDFNYPIGFLPWSQLTSLTLVCKSPIACTVILADTPNLVDCVLAIDFTNALPAGLPDTALTHLESLVLTKYADIKRVSTTYLGTFIAPALRRLEVLDELLGPDHADTLASFIARSGCTLERVRITGERTMARSSYHAKFPSIRKFRFNRTLRDWLQRTRWIENLRKGLVEEDSDSEDSSDSGLDTDSEDDSECGSGCSTCGSGQE</sequence>
<dbReference type="Gene3D" id="3.80.10.10">
    <property type="entry name" value="Ribonuclease Inhibitor"/>
    <property type="match status" value="1"/>
</dbReference>
<evidence type="ECO:0000313" key="3">
    <source>
        <dbReference type="EMBL" id="KAJ7741189.1"/>
    </source>
</evidence>
<comment type="caution">
    <text evidence="3">The sequence shown here is derived from an EMBL/GenBank/DDBJ whole genome shotgun (WGS) entry which is preliminary data.</text>
</comment>
<feature type="coiled-coil region" evidence="1">
    <location>
        <begin position="16"/>
        <end position="43"/>
    </location>
</feature>
<dbReference type="EMBL" id="JARJLG010000124">
    <property type="protein sequence ID" value="KAJ7741189.1"/>
    <property type="molecule type" value="Genomic_DNA"/>
</dbReference>
<reference evidence="3" key="1">
    <citation type="submission" date="2023-03" db="EMBL/GenBank/DDBJ databases">
        <title>Massive genome expansion in bonnet fungi (Mycena s.s.) driven by repeated elements and novel gene families across ecological guilds.</title>
        <authorList>
            <consortium name="Lawrence Berkeley National Laboratory"/>
            <person name="Harder C.B."/>
            <person name="Miyauchi S."/>
            <person name="Viragh M."/>
            <person name="Kuo A."/>
            <person name="Thoen E."/>
            <person name="Andreopoulos B."/>
            <person name="Lu D."/>
            <person name="Skrede I."/>
            <person name="Drula E."/>
            <person name="Henrissat B."/>
            <person name="Morin E."/>
            <person name="Kohler A."/>
            <person name="Barry K."/>
            <person name="LaButti K."/>
            <person name="Morin E."/>
            <person name="Salamov A."/>
            <person name="Lipzen A."/>
            <person name="Mereny Z."/>
            <person name="Hegedus B."/>
            <person name="Baldrian P."/>
            <person name="Stursova M."/>
            <person name="Weitz H."/>
            <person name="Taylor A."/>
            <person name="Grigoriev I.V."/>
            <person name="Nagy L.G."/>
            <person name="Martin F."/>
            <person name="Kauserud H."/>
        </authorList>
    </citation>
    <scope>NUCLEOTIDE SEQUENCE</scope>
    <source>
        <strain evidence="3">CBHHK188m</strain>
    </source>
</reference>
<protein>
    <recommendedName>
        <fullName evidence="5">F-box domain-containing protein</fullName>
    </recommendedName>
</protein>
<dbReference type="AlphaFoldDB" id="A0AAD7IEC6"/>
<organism evidence="3 4">
    <name type="scientific">Mycena maculata</name>
    <dbReference type="NCBI Taxonomy" id="230809"/>
    <lineage>
        <taxon>Eukaryota</taxon>
        <taxon>Fungi</taxon>
        <taxon>Dikarya</taxon>
        <taxon>Basidiomycota</taxon>
        <taxon>Agaricomycotina</taxon>
        <taxon>Agaricomycetes</taxon>
        <taxon>Agaricomycetidae</taxon>
        <taxon>Agaricales</taxon>
        <taxon>Marasmiineae</taxon>
        <taxon>Mycenaceae</taxon>
        <taxon>Mycena</taxon>
    </lineage>
</organism>
<evidence type="ECO:0000256" key="1">
    <source>
        <dbReference type="SAM" id="Coils"/>
    </source>
</evidence>